<evidence type="ECO:0000313" key="9">
    <source>
        <dbReference type="Proteomes" id="UP000547510"/>
    </source>
</evidence>
<organism evidence="8 9">
    <name type="scientific">Saccharothrix tamanrassetensis</name>
    <dbReference type="NCBI Taxonomy" id="1051531"/>
    <lineage>
        <taxon>Bacteria</taxon>
        <taxon>Bacillati</taxon>
        <taxon>Actinomycetota</taxon>
        <taxon>Actinomycetes</taxon>
        <taxon>Pseudonocardiales</taxon>
        <taxon>Pseudonocardiaceae</taxon>
        <taxon>Saccharothrix</taxon>
    </lineage>
</organism>
<dbReference type="GO" id="GO:0006508">
    <property type="term" value="P:proteolysis"/>
    <property type="evidence" value="ECO:0007669"/>
    <property type="project" value="UniProtKB-KW"/>
</dbReference>
<keyword evidence="6" id="KW-1133">Transmembrane helix</keyword>
<dbReference type="Gene3D" id="3.40.140.10">
    <property type="entry name" value="Cytidine Deaminase, domain 2"/>
    <property type="match status" value="1"/>
</dbReference>
<dbReference type="GO" id="GO:0000502">
    <property type="term" value="C:proteasome complex"/>
    <property type="evidence" value="ECO:0007669"/>
    <property type="project" value="UniProtKB-KW"/>
</dbReference>
<keyword evidence="9" id="KW-1185">Reference proteome</keyword>
<evidence type="ECO:0000256" key="4">
    <source>
        <dbReference type="ARBA" id="ARBA00022833"/>
    </source>
</evidence>
<keyword evidence="8" id="KW-0647">Proteasome</keyword>
<evidence type="ECO:0000256" key="5">
    <source>
        <dbReference type="ARBA" id="ARBA00023049"/>
    </source>
</evidence>
<dbReference type="RefSeq" id="WP_184690629.1">
    <property type="nucleotide sequence ID" value="NZ_JACHJN010000003.1"/>
</dbReference>
<evidence type="ECO:0000259" key="7">
    <source>
        <dbReference type="Pfam" id="PF14464"/>
    </source>
</evidence>
<dbReference type="Proteomes" id="UP000547510">
    <property type="component" value="Unassembled WGS sequence"/>
</dbReference>
<keyword evidence="4" id="KW-0862">Zinc</keyword>
<comment type="caution">
    <text evidence="8">The sequence shown here is derived from an EMBL/GenBank/DDBJ whole genome shotgun (WGS) entry which is preliminary data.</text>
</comment>
<keyword evidence="6" id="KW-0472">Membrane</keyword>
<protein>
    <submittedName>
        <fullName evidence="8">Proteasome lid subunit RPN8/RPN11</fullName>
    </submittedName>
</protein>
<keyword evidence="2" id="KW-0479">Metal-binding</keyword>
<dbReference type="AlphaFoldDB" id="A0A841CFR6"/>
<gene>
    <name evidence="8" type="ORF">FHS29_002404</name>
</gene>
<evidence type="ECO:0000256" key="6">
    <source>
        <dbReference type="SAM" id="Phobius"/>
    </source>
</evidence>
<feature type="domain" description="JAB" evidence="7">
    <location>
        <begin position="43"/>
        <end position="137"/>
    </location>
</feature>
<reference evidence="8 9" key="1">
    <citation type="submission" date="2020-08" db="EMBL/GenBank/DDBJ databases">
        <title>Genomic Encyclopedia of Type Strains, Phase III (KMG-III): the genomes of soil and plant-associated and newly described type strains.</title>
        <authorList>
            <person name="Whitman W."/>
        </authorList>
    </citation>
    <scope>NUCLEOTIDE SEQUENCE [LARGE SCALE GENOMIC DNA]</scope>
    <source>
        <strain evidence="8 9">CECT 8640</strain>
    </source>
</reference>
<keyword evidence="3" id="KW-0378">Hydrolase</keyword>
<keyword evidence="5" id="KW-0482">Metalloprotease</keyword>
<keyword evidence="1" id="KW-0645">Protease</keyword>
<accession>A0A841CFR6</accession>
<proteinExistence type="predicted"/>
<feature type="transmembrane region" description="Helical" evidence="6">
    <location>
        <begin position="262"/>
        <end position="285"/>
    </location>
</feature>
<dbReference type="SUPFAM" id="SSF102712">
    <property type="entry name" value="JAB1/MPN domain"/>
    <property type="match status" value="1"/>
</dbReference>
<dbReference type="GO" id="GO:0008237">
    <property type="term" value="F:metallopeptidase activity"/>
    <property type="evidence" value="ECO:0007669"/>
    <property type="project" value="UniProtKB-KW"/>
</dbReference>
<evidence type="ECO:0000256" key="1">
    <source>
        <dbReference type="ARBA" id="ARBA00022670"/>
    </source>
</evidence>
<keyword evidence="6" id="KW-0812">Transmembrane</keyword>
<dbReference type="EMBL" id="JACHJN010000003">
    <property type="protein sequence ID" value="MBB5955823.1"/>
    <property type="molecule type" value="Genomic_DNA"/>
</dbReference>
<dbReference type="InterPro" id="IPR028090">
    <property type="entry name" value="JAB_dom_prok"/>
</dbReference>
<name>A0A841CFR6_9PSEU</name>
<evidence type="ECO:0000313" key="8">
    <source>
        <dbReference type="EMBL" id="MBB5955823.1"/>
    </source>
</evidence>
<evidence type="ECO:0000256" key="3">
    <source>
        <dbReference type="ARBA" id="ARBA00022801"/>
    </source>
</evidence>
<sequence length="288" mass="30752">MADAGFEVLSRDNGLPTRSRQHFKGCPTFRGDRTATVLVAPAVALALRRGAEAAQPTEVGGLLVGRRFRDKHGPYVVVLAHLQAPLGDGSPGRITLTAERTAQLRTLAAAHHPSMDVVGWWHSHNVPSEYSRVDRESQLLWSDPLHVGLLVFAGGTPWGFCYLGSTSVLLSSDTPVLAELAGTDRGEQTPGNLQSGRGAIPGRTKLRAWRRVLKLRPKHKGGIASSGGKGHPPVVSVSGGEVPAAWGAPPRRSWDPQQHNTAVLYVVILVLALGVLVLAITLANLSFR</sequence>
<evidence type="ECO:0000256" key="2">
    <source>
        <dbReference type="ARBA" id="ARBA00022723"/>
    </source>
</evidence>
<dbReference type="Pfam" id="PF14464">
    <property type="entry name" value="Prok-JAB"/>
    <property type="match status" value="1"/>
</dbReference>
<dbReference type="GO" id="GO:0046872">
    <property type="term" value="F:metal ion binding"/>
    <property type="evidence" value="ECO:0007669"/>
    <property type="project" value="UniProtKB-KW"/>
</dbReference>